<dbReference type="OrthoDB" id="1470350at2759"/>
<dbReference type="GO" id="GO:0016491">
    <property type="term" value="F:oxidoreductase activity"/>
    <property type="evidence" value="ECO:0000318"/>
    <property type="project" value="GO_Central"/>
</dbReference>
<keyword evidence="8" id="KW-1185">Reference proteome</keyword>
<dbReference type="EC" id="1.14.13.68" evidence="7"/>
<dbReference type="PRINTS" id="PR00385">
    <property type="entry name" value="P450"/>
</dbReference>
<keyword evidence="6" id="KW-0812">Transmembrane</keyword>
<organism evidence="7 8">
    <name type="scientific">Ricinus communis</name>
    <name type="common">Castor bean</name>
    <dbReference type="NCBI Taxonomy" id="3988"/>
    <lineage>
        <taxon>Eukaryota</taxon>
        <taxon>Viridiplantae</taxon>
        <taxon>Streptophyta</taxon>
        <taxon>Embryophyta</taxon>
        <taxon>Tracheophyta</taxon>
        <taxon>Spermatophyta</taxon>
        <taxon>Magnoliopsida</taxon>
        <taxon>eudicotyledons</taxon>
        <taxon>Gunneridae</taxon>
        <taxon>Pentapetalae</taxon>
        <taxon>rosids</taxon>
        <taxon>fabids</taxon>
        <taxon>Malpighiales</taxon>
        <taxon>Euphorbiaceae</taxon>
        <taxon>Acalyphoideae</taxon>
        <taxon>Acalypheae</taxon>
        <taxon>Ricinus</taxon>
    </lineage>
</organism>
<dbReference type="PRINTS" id="PR00463">
    <property type="entry name" value="EP450I"/>
</dbReference>
<comment type="cofactor">
    <cofactor evidence="4">
        <name>heme</name>
        <dbReference type="ChEBI" id="CHEBI:30413"/>
    </cofactor>
</comment>
<dbReference type="InterPro" id="IPR036396">
    <property type="entry name" value="Cyt_P450_sf"/>
</dbReference>
<evidence type="ECO:0000256" key="2">
    <source>
        <dbReference type="ARBA" id="ARBA00022723"/>
    </source>
</evidence>
<keyword evidence="5" id="KW-0503">Monooxygenase</keyword>
<dbReference type="SUPFAM" id="SSF48264">
    <property type="entry name" value="Cytochrome P450"/>
    <property type="match status" value="1"/>
</dbReference>
<evidence type="ECO:0000256" key="1">
    <source>
        <dbReference type="ARBA" id="ARBA00010617"/>
    </source>
</evidence>
<dbReference type="PANTHER" id="PTHR47955">
    <property type="entry name" value="CYTOCHROME P450 FAMILY 71 PROTEIN"/>
    <property type="match status" value="1"/>
</dbReference>
<dbReference type="Pfam" id="PF00067">
    <property type="entry name" value="p450"/>
    <property type="match status" value="1"/>
</dbReference>
<dbReference type="GO" id="GO:0005506">
    <property type="term" value="F:iron ion binding"/>
    <property type="evidence" value="ECO:0007669"/>
    <property type="project" value="InterPro"/>
</dbReference>
<dbReference type="EMBL" id="EQ973773">
    <property type="protein sequence ID" value="EEF51901.1"/>
    <property type="molecule type" value="Genomic_DNA"/>
</dbReference>
<keyword evidence="2 4" id="KW-0479">Metal-binding</keyword>
<dbReference type="InterPro" id="IPR002401">
    <property type="entry name" value="Cyt_P450_E_grp-I"/>
</dbReference>
<dbReference type="Gene3D" id="1.10.630.10">
    <property type="entry name" value="Cytochrome P450"/>
    <property type="match status" value="1"/>
</dbReference>
<evidence type="ECO:0000256" key="5">
    <source>
        <dbReference type="RuleBase" id="RU000461"/>
    </source>
</evidence>
<dbReference type="PROSITE" id="PS00086">
    <property type="entry name" value="CYTOCHROME_P450"/>
    <property type="match status" value="1"/>
</dbReference>
<evidence type="ECO:0000313" key="8">
    <source>
        <dbReference type="Proteomes" id="UP000008311"/>
    </source>
</evidence>
<evidence type="ECO:0000256" key="4">
    <source>
        <dbReference type="PIRSR" id="PIRSR602401-1"/>
    </source>
</evidence>
<keyword evidence="3 4" id="KW-0408">Iron</keyword>
<dbReference type="InParanoid" id="B9RAS4"/>
<dbReference type="eggNOG" id="KOG0156">
    <property type="taxonomic scope" value="Eukaryota"/>
</dbReference>
<evidence type="ECO:0000256" key="6">
    <source>
        <dbReference type="SAM" id="Phobius"/>
    </source>
</evidence>
<dbReference type="STRING" id="3988.B9RAS4"/>
<keyword evidence="6" id="KW-1133">Transmembrane helix</keyword>
<dbReference type="Proteomes" id="UP000008311">
    <property type="component" value="Unassembled WGS sequence"/>
</dbReference>
<dbReference type="InterPro" id="IPR017972">
    <property type="entry name" value="Cyt_P450_CS"/>
</dbReference>
<dbReference type="CDD" id="cd11072">
    <property type="entry name" value="CYP71-like"/>
    <property type="match status" value="1"/>
</dbReference>
<dbReference type="GO" id="GO:0016705">
    <property type="term" value="F:oxidoreductase activity, acting on paired donors, with incorporation or reduction of molecular oxygen"/>
    <property type="evidence" value="ECO:0007669"/>
    <property type="project" value="InterPro"/>
</dbReference>
<proteinExistence type="inferred from homology"/>
<dbReference type="AlphaFoldDB" id="B9RAS4"/>
<reference evidence="8" key="1">
    <citation type="journal article" date="2010" name="Nat. Biotechnol.">
        <title>Draft genome sequence of the oilseed species Ricinus communis.</title>
        <authorList>
            <person name="Chan A.P."/>
            <person name="Crabtree J."/>
            <person name="Zhao Q."/>
            <person name="Lorenzi H."/>
            <person name="Orvis J."/>
            <person name="Puiu D."/>
            <person name="Melake-Berhan A."/>
            <person name="Jones K.M."/>
            <person name="Redman J."/>
            <person name="Chen G."/>
            <person name="Cahoon E.B."/>
            <person name="Gedil M."/>
            <person name="Stanke M."/>
            <person name="Haas B.J."/>
            <person name="Wortman J.R."/>
            <person name="Fraser-Liggett C.M."/>
            <person name="Ravel J."/>
            <person name="Rabinowicz P.D."/>
        </authorList>
    </citation>
    <scope>NUCLEOTIDE SEQUENCE [LARGE SCALE GENOMIC DNA]</scope>
    <source>
        <strain evidence="8">cv. Hale</strain>
    </source>
</reference>
<dbReference type="KEGG" id="rcu:8278265"/>
<protein>
    <submittedName>
        <fullName evidence="7">Cytochrome P450, putative</fullName>
        <ecNumber evidence="7">1.14.13.68</ecNumber>
    </submittedName>
</protein>
<comment type="similarity">
    <text evidence="1 5">Belongs to the cytochrome P450 family.</text>
</comment>
<accession>B9RAS4</accession>
<dbReference type="GO" id="GO:0020037">
    <property type="term" value="F:heme binding"/>
    <property type="evidence" value="ECO:0007669"/>
    <property type="project" value="InterPro"/>
</dbReference>
<dbReference type="FunFam" id="1.10.630.10:FF:000011">
    <property type="entry name" value="Cytochrome P450 83B1"/>
    <property type="match status" value="1"/>
</dbReference>
<keyword evidence="4 5" id="KW-0349">Heme</keyword>
<evidence type="ECO:0000256" key="3">
    <source>
        <dbReference type="ARBA" id="ARBA00023004"/>
    </source>
</evidence>
<feature type="transmembrane region" description="Helical" evidence="6">
    <location>
        <begin position="18"/>
        <end position="37"/>
    </location>
</feature>
<feature type="binding site" description="axial binding residue" evidence="4">
    <location>
        <position position="468"/>
    </location>
    <ligand>
        <name>heme</name>
        <dbReference type="ChEBI" id="CHEBI:30413"/>
    </ligand>
    <ligandPart>
        <name>Fe</name>
        <dbReference type="ChEBI" id="CHEBI:18248"/>
    </ligandPart>
</feature>
<name>B9RAS4_RICCO</name>
<dbReference type="PANTHER" id="PTHR47955:SF15">
    <property type="entry name" value="CYTOCHROME P450 71A2-LIKE"/>
    <property type="match status" value="1"/>
</dbReference>
<sequence>MSSIIQSLEQQVTSIDPFYVSIFSFVFFTYFLIKWLICPASTHKNLPPSPPKLPILGNLHQVGGYLHRSLLSLARRYGPDLMLLHFGIKPALVVSSSDAAREIMKTHDLAFSNRPKFGSIGKLLYNHKDVAGGLYGDHWKQMKSVLVHHVLSNRRVQTYRSVREEEVACLIEKIQDLCSSSSPVNLSKMFSSFTYDVICRISFGRKYDSGDRGESGKIFQKLLGDLMILLGSFDLREFIPWLGWVISWVNGFDAYVDRTAKGLDKFIDGIVEEHINSLERKAHSDVSKEYVKDFVQVLVELQKDTNMGANLDRESIKALILDIFAGGSDTTYTVLEWTMTEIIRHPRVMKELQNEVKRISDENSVITRITEADLNKMHYLKLVIKESLRLHTPFPLLAARETIQDVKIMGYDIAAGTMVLTNAWAMARDPKTWTKPEEFWPERFLNSCVDFKGHDHEFIPFGSGRRGCPGISFSMSIIELVLANLVKNFEWVLPEGTNVEDLDMTESIGMTTSRKNPLIAVAIPISK</sequence>
<dbReference type="GO" id="GO:0004497">
    <property type="term" value="F:monooxygenase activity"/>
    <property type="evidence" value="ECO:0007669"/>
    <property type="project" value="UniProtKB-KW"/>
</dbReference>
<dbReference type="InterPro" id="IPR001128">
    <property type="entry name" value="Cyt_P450"/>
</dbReference>
<keyword evidence="6" id="KW-0472">Membrane</keyword>
<gene>
    <name evidence="7" type="ORF">RCOM_1508260</name>
</gene>
<keyword evidence="5 7" id="KW-0560">Oxidoreductase</keyword>
<dbReference type="OMA" id="DVICRIS"/>
<evidence type="ECO:0000313" key="7">
    <source>
        <dbReference type="EMBL" id="EEF51901.1"/>
    </source>
</evidence>